<dbReference type="RefSeq" id="WP_113645443.1">
    <property type="nucleotide sequence ID" value="NZ_QMHN01000001.1"/>
</dbReference>
<evidence type="ECO:0000256" key="1">
    <source>
        <dbReference type="SAM" id="Phobius"/>
    </source>
</evidence>
<feature type="transmembrane region" description="Helical" evidence="1">
    <location>
        <begin position="54"/>
        <end position="76"/>
    </location>
</feature>
<evidence type="ECO:0000313" key="2">
    <source>
        <dbReference type="EMBL" id="RWU09946.1"/>
    </source>
</evidence>
<sequence>MKLLYVLFFCASLLMLFVNLNHPRILDKKIVVGFWITFLITIAFHFILSVDFLLPATAVQIPVVALVFIIIAHYTAEQQKESALKSETLDEQAKSLRVKMTNLFFQRIIYVLVFILILMNILGS</sequence>
<feature type="transmembrane region" description="Helical" evidence="1">
    <location>
        <begin position="30"/>
        <end position="48"/>
    </location>
</feature>
<keyword evidence="1" id="KW-0812">Transmembrane</keyword>
<keyword evidence="1" id="KW-0472">Membrane</keyword>
<protein>
    <submittedName>
        <fullName evidence="2">Uncharacterized protein</fullName>
    </submittedName>
</protein>
<reference evidence="2 3" key="1">
    <citation type="submission" date="2018-06" db="EMBL/GenBank/DDBJ databases">
        <title>Pedobacter endophyticus sp. nov., an endophytic bacterium isolated from a leaf of Triticum aestivum.</title>
        <authorList>
            <person name="Zhang L."/>
        </authorList>
    </citation>
    <scope>NUCLEOTIDE SEQUENCE [LARGE SCALE GENOMIC DNA]</scope>
    <source>
        <strain evidence="2 3">CM134L-2</strain>
    </source>
</reference>
<organism evidence="2 3">
    <name type="scientific">Pedobacter chitinilyticus</name>
    <dbReference type="NCBI Taxonomy" id="2233776"/>
    <lineage>
        <taxon>Bacteria</taxon>
        <taxon>Pseudomonadati</taxon>
        <taxon>Bacteroidota</taxon>
        <taxon>Sphingobacteriia</taxon>
        <taxon>Sphingobacteriales</taxon>
        <taxon>Sphingobacteriaceae</taxon>
        <taxon>Pedobacter</taxon>
    </lineage>
</organism>
<accession>A0A3S3PI37</accession>
<comment type="caution">
    <text evidence="2">The sequence shown here is derived from an EMBL/GenBank/DDBJ whole genome shotgun (WGS) entry which is preliminary data.</text>
</comment>
<keyword evidence="3" id="KW-1185">Reference proteome</keyword>
<feature type="transmembrane region" description="Helical" evidence="1">
    <location>
        <begin position="104"/>
        <end position="123"/>
    </location>
</feature>
<dbReference type="Proteomes" id="UP000284120">
    <property type="component" value="Unassembled WGS sequence"/>
</dbReference>
<name>A0A3S3PI37_9SPHI</name>
<feature type="transmembrane region" description="Helical" evidence="1">
    <location>
        <begin position="6"/>
        <end position="23"/>
    </location>
</feature>
<dbReference type="EMBL" id="SAYW01000001">
    <property type="protein sequence ID" value="RWU09946.1"/>
    <property type="molecule type" value="Genomic_DNA"/>
</dbReference>
<keyword evidence="1" id="KW-1133">Transmembrane helix</keyword>
<evidence type="ECO:0000313" key="3">
    <source>
        <dbReference type="Proteomes" id="UP000284120"/>
    </source>
</evidence>
<dbReference type="AlphaFoldDB" id="A0A3S3PI37"/>
<proteinExistence type="predicted"/>
<gene>
    <name evidence="2" type="ORF">DPV69_00950</name>
</gene>